<dbReference type="OrthoDB" id="3242805at2"/>
<dbReference type="InterPro" id="IPR036388">
    <property type="entry name" value="WH-like_DNA-bd_sf"/>
</dbReference>
<sequence>MNSDFSLAVHSLLLLAHHSEQMITSDVIAASACVHPVRARKILSLLCKNHYICSKEGAGGGFFLAKHATDIWLDELYQLISTGSLKPKCPKRNDDCLIGSNIEHVLEGIFSEAEKQVVKFLNGYNIADVLKLIKQEQN</sequence>
<dbReference type="Proteomes" id="UP000184476">
    <property type="component" value="Unassembled WGS sequence"/>
</dbReference>
<dbReference type="EMBL" id="FQVL01000003">
    <property type="protein sequence ID" value="SHE78732.1"/>
    <property type="molecule type" value="Genomic_DNA"/>
</dbReference>
<dbReference type="PANTHER" id="PTHR33221">
    <property type="entry name" value="WINGED HELIX-TURN-HELIX TRANSCRIPTIONAL REGULATOR, RRF2 FAMILY"/>
    <property type="match status" value="1"/>
</dbReference>
<proteinExistence type="predicted"/>
<dbReference type="InterPro" id="IPR036390">
    <property type="entry name" value="WH_DNA-bd_sf"/>
</dbReference>
<organism evidence="1 2">
    <name type="scientific">Seinonella peptonophila</name>
    <dbReference type="NCBI Taxonomy" id="112248"/>
    <lineage>
        <taxon>Bacteria</taxon>
        <taxon>Bacillati</taxon>
        <taxon>Bacillota</taxon>
        <taxon>Bacilli</taxon>
        <taxon>Bacillales</taxon>
        <taxon>Thermoactinomycetaceae</taxon>
        <taxon>Seinonella</taxon>
    </lineage>
</organism>
<accession>A0A1M4WCN6</accession>
<dbReference type="GO" id="GO:0003700">
    <property type="term" value="F:DNA-binding transcription factor activity"/>
    <property type="evidence" value="ECO:0007669"/>
    <property type="project" value="TreeGrafter"/>
</dbReference>
<dbReference type="STRING" id="112248.SAMN05444392_103145"/>
<dbReference type="Pfam" id="PF02082">
    <property type="entry name" value="Rrf2"/>
    <property type="match status" value="1"/>
</dbReference>
<dbReference type="InterPro" id="IPR000944">
    <property type="entry name" value="Tscrpt_reg_Rrf2"/>
</dbReference>
<protein>
    <submittedName>
        <fullName evidence="1">Transcriptional regulator, BadM/Rrf2 family</fullName>
    </submittedName>
</protein>
<gene>
    <name evidence="1" type="ORF">SAMN05444392_103145</name>
</gene>
<dbReference type="SUPFAM" id="SSF46785">
    <property type="entry name" value="Winged helix' DNA-binding domain"/>
    <property type="match status" value="1"/>
</dbReference>
<dbReference type="Gene3D" id="1.10.10.10">
    <property type="entry name" value="Winged helix-like DNA-binding domain superfamily/Winged helix DNA-binding domain"/>
    <property type="match status" value="1"/>
</dbReference>
<dbReference type="AlphaFoldDB" id="A0A1M4WCN6"/>
<keyword evidence="2" id="KW-1185">Reference proteome</keyword>
<evidence type="ECO:0000313" key="1">
    <source>
        <dbReference type="EMBL" id="SHE78732.1"/>
    </source>
</evidence>
<name>A0A1M4WCN6_9BACL</name>
<dbReference type="RefSeq" id="WP_073154240.1">
    <property type="nucleotide sequence ID" value="NZ_FQVL01000003.1"/>
</dbReference>
<dbReference type="PROSITE" id="PS51197">
    <property type="entry name" value="HTH_RRF2_2"/>
    <property type="match status" value="1"/>
</dbReference>
<reference evidence="1 2" key="1">
    <citation type="submission" date="2016-11" db="EMBL/GenBank/DDBJ databases">
        <authorList>
            <person name="Jaros S."/>
            <person name="Januszkiewicz K."/>
            <person name="Wedrychowicz H."/>
        </authorList>
    </citation>
    <scope>NUCLEOTIDE SEQUENCE [LARGE SCALE GENOMIC DNA]</scope>
    <source>
        <strain evidence="1 2">DSM 44666</strain>
    </source>
</reference>
<evidence type="ECO:0000313" key="2">
    <source>
        <dbReference type="Proteomes" id="UP000184476"/>
    </source>
</evidence>
<dbReference type="GO" id="GO:0005829">
    <property type="term" value="C:cytosol"/>
    <property type="evidence" value="ECO:0007669"/>
    <property type="project" value="TreeGrafter"/>
</dbReference>
<dbReference type="PANTHER" id="PTHR33221:SF15">
    <property type="entry name" value="HTH-TYPE TRANSCRIPTIONAL REGULATOR YWGB-RELATED"/>
    <property type="match status" value="1"/>
</dbReference>